<organism evidence="2 3">
    <name type="scientific">Parabacteroides goldsteinii DSM 19448 = WAL 12034</name>
    <dbReference type="NCBI Taxonomy" id="927665"/>
    <lineage>
        <taxon>Bacteria</taxon>
        <taxon>Pseudomonadati</taxon>
        <taxon>Bacteroidota</taxon>
        <taxon>Bacteroidia</taxon>
        <taxon>Bacteroidales</taxon>
        <taxon>Tannerellaceae</taxon>
        <taxon>Parabacteroides</taxon>
    </lineage>
</organism>
<evidence type="ECO:0000256" key="1">
    <source>
        <dbReference type="SAM" id="Phobius"/>
    </source>
</evidence>
<feature type="transmembrane region" description="Helical" evidence="1">
    <location>
        <begin position="41"/>
        <end position="62"/>
    </location>
</feature>
<protein>
    <submittedName>
        <fullName evidence="2">Uncharacterized protein</fullName>
    </submittedName>
</protein>
<name>A0A0F5JDS8_9BACT</name>
<keyword evidence="1" id="KW-0812">Transmembrane</keyword>
<dbReference type="RefSeq" id="WP_046145953.1">
    <property type="nucleotide sequence ID" value="NZ_KQ033912.1"/>
</dbReference>
<dbReference type="STRING" id="927665.HMPREF1535_01906"/>
<keyword evidence="1" id="KW-0472">Membrane</keyword>
<dbReference type="AlphaFoldDB" id="A0A0F5JDS8"/>
<proteinExistence type="predicted"/>
<evidence type="ECO:0000313" key="3">
    <source>
        <dbReference type="Proteomes" id="UP000033047"/>
    </source>
</evidence>
<dbReference type="EMBL" id="AQHV01000011">
    <property type="protein sequence ID" value="KKB55934.1"/>
    <property type="molecule type" value="Genomic_DNA"/>
</dbReference>
<accession>A0A0F5JDS8</accession>
<keyword evidence="1" id="KW-1133">Transmembrane helix</keyword>
<reference evidence="2 3" key="1">
    <citation type="submission" date="2013-04" db="EMBL/GenBank/DDBJ databases">
        <title>The Genome Sequence of Parabacteroides goldsteinii DSM 19448.</title>
        <authorList>
            <consortium name="The Broad Institute Genomics Platform"/>
            <person name="Earl A."/>
            <person name="Ward D."/>
            <person name="Feldgarden M."/>
            <person name="Gevers D."/>
            <person name="Martens E."/>
            <person name="Sakamoto M."/>
            <person name="Benno Y."/>
            <person name="Song Y."/>
            <person name="Liu C."/>
            <person name="Lee J."/>
            <person name="Bolanos M."/>
            <person name="Vaisanen M.L."/>
            <person name="Finegold S.M."/>
            <person name="Walker B."/>
            <person name="Young S."/>
            <person name="Zeng Q."/>
            <person name="Gargeya S."/>
            <person name="Fitzgerald M."/>
            <person name="Haas B."/>
            <person name="Abouelleil A."/>
            <person name="Allen A.W."/>
            <person name="Alvarado L."/>
            <person name="Arachchi H.M."/>
            <person name="Berlin A.M."/>
            <person name="Chapman S.B."/>
            <person name="Gainer-Dewar J."/>
            <person name="Goldberg J."/>
            <person name="Griggs A."/>
            <person name="Gujja S."/>
            <person name="Hansen M."/>
            <person name="Howarth C."/>
            <person name="Imamovic A."/>
            <person name="Ireland A."/>
            <person name="Larimer J."/>
            <person name="McCowan C."/>
            <person name="Murphy C."/>
            <person name="Pearson M."/>
            <person name="Poon T.W."/>
            <person name="Priest M."/>
            <person name="Roberts A."/>
            <person name="Saif S."/>
            <person name="Shea T."/>
            <person name="Sisk P."/>
            <person name="Sykes S."/>
            <person name="Wortman J."/>
            <person name="Nusbaum C."/>
            <person name="Birren B."/>
        </authorList>
    </citation>
    <scope>NUCLEOTIDE SEQUENCE [LARGE SCALE GENOMIC DNA]</scope>
    <source>
        <strain evidence="2 3">DSM 19448</strain>
    </source>
</reference>
<evidence type="ECO:0000313" key="2">
    <source>
        <dbReference type="EMBL" id="KKB55934.1"/>
    </source>
</evidence>
<sequence>MEYIGLHEDKISLADIIKYLSLLKGNMDELNLLEFKTIKGWLVYSLSLVLLLCIPCVIILLITGLLSGNIDSGLLWAVSFIPFLFILPLTLLLTFINNYRKPKKLRELMQTVLMRYEWDGPINQTGRLQLECRKDHFLFRTEVLRQMNPKGRNVSLIFISVPFYVPIEKELIHAEDIIAYLKGKSLFVIEPDMACLGMSFKMFQKLDLREDIDQLIYVMKRFSLRPGTLFKAQDITLKVPETLEIQALFIFGQKIDQRFLNWANLMLDAGFVSDNMKIMAEQASLTLPQKELKKRVEVIFLEFNLYFSKETALNNYLIFLILEEQEERRSVLEIIQCLASLYQSSRLPLLQEYDLLYKAKRALDETGEQNFWTADPPLTVDNVDTYILTYLTRRLADLIASREKDQ</sequence>
<dbReference type="Proteomes" id="UP000033047">
    <property type="component" value="Unassembled WGS sequence"/>
</dbReference>
<dbReference type="PATRIC" id="fig|927665.4.peg.1949"/>
<gene>
    <name evidence="2" type="ORF">HMPREF1535_01906</name>
</gene>
<feature type="transmembrane region" description="Helical" evidence="1">
    <location>
        <begin position="74"/>
        <end position="96"/>
    </location>
</feature>
<dbReference type="HOGENOM" id="CLU_677651_0_0_10"/>
<comment type="caution">
    <text evidence="2">The sequence shown here is derived from an EMBL/GenBank/DDBJ whole genome shotgun (WGS) entry which is preliminary data.</text>
</comment>